<evidence type="ECO:0000256" key="11">
    <source>
        <dbReference type="ARBA" id="ARBA00022833"/>
    </source>
</evidence>
<keyword evidence="19" id="KW-1185">Reference proteome</keyword>
<dbReference type="InterPro" id="IPR013083">
    <property type="entry name" value="Znf_RING/FYVE/PHD"/>
</dbReference>
<evidence type="ECO:0000313" key="19">
    <source>
        <dbReference type="Proteomes" id="UP001219355"/>
    </source>
</evidence>
<dbReference type="GO" id="GO:0030915">
    <property type="term" value="C:Smc5-Smc6 complex"/>
    <property type="evidence" value="ECO:0007669"/>
    <property type="project" value="UniProtKB-UniRule"/>
</dbReference>
<dbReference type="PANTHER" id="PTHR20973">
    <property type="entry name" value="NON-SMC ELEMENT 1-RELATED"/>
    <property type="match status" value="1"/>
</dbReference>
<dbReference type="InterPro" id="IPR036388">
    <property type="entry name" value="WH-like_DNA-bd_sf"/>
</dbReference>
<dbReference type="Proteomes" id="UP001219355">
    <property type="component" value="Chromosome 3"/>
</dbReference>
<evidence type="ECO:0000313" key="18">
    <source>
        <dbReference type="EMBL" id="WEW59468.1"/>
    </source>
</evidence>
<evidence type="ECO:0000256" key="3">
    <source>
        <dbReference type="ARBA" id="ARBA00010258"/>
    </source>
</evidence>
<gene>
    <name evidence="18" type="ORF">PRK78_004942</name>
</gene>
<name>A0AAF0DJP8_9EURO</name>
<feature type="compositionally biased region" description="Polar residues" evidence="16">
    <location>
        <begin position="291"/>
        <end position="316"/>
    </location>
</feature>
<dbReference type="Pfam" id="PF07574">
    <property type="entry name" value="SMC_Nse1"/>
    <property type="match status" value="1"/>
</dbReference>
<keyword evidence="14 15" id="KW-0539">Nucleus</keyword>
<feature type="domain" description="Non-structural maintenance of chromosomes element 1 RING C4HC3-type" evidence="17">
    <location>
        <begin position="230"/>
        <end position="272"/>
    </location>
</feature>
<dbReference type="PANTHER" id="PTHR20973:SF0">
    <property type="entry name" value="NON-STRUCTURAL MAINTENANCE OF CHROMOSOMES ELEMENT 1 HOMOLOG"/>
    <property type="match status" value="1"/>
</dbReference>
<comment type="subcellular location">
    <subcellularLocation>
        <location evidence="2 15">Nucleus</location>
    </subcellularLocation>
</comment>
<dbReference type="InterPro" id="IPR014857">
    <property type="entry name" value="Nse1_RING_C4HC3-type"/>
</dbReference>
<dbReference type="Gene3D" id="3.30.40.10">
    <property type="entry name" value="Zinc/RING finger domain, C3HC4 (zinc finger)"/>
    <property type="match status" value="1"/>
</dbReference>
<evidence type="ECO:0000256" key="15">
    <source>
        <dbReference type="RuleBase" id="RU368018"/>
    </source>
</evidence>
<evidence type="ECO:0000256" key="5">
    <source>
        <dbReference type="ARBA" id="ARBA00019422"/>
    </source>
</evidence>
<keyword evidence="10 15" id="KW-0833">Ubl conjugation pathway</keyword>
<reference evidence="18" key="1">
    <citation type="submission" date="2023-03" db="EMBL/GenBank/DDBJ databases">
        <title>Emydomyces testavorans Genome Sequence.</title>
        <authorList>
            <person name="Hoyer L."/>
        </authorList>
    </citation>
    <scope>NUCLEOTIDE SEQUENCE</scope>
    <source>
        <strain evidence="18">16-2883</strain>
    </source>
</reference>
<evidence type="ECO:0000256" key="4">
    <source>
        <dbReference type="ARBA" id="ARBA00012483"/>
    </source>
</evidence>
<dbReference type="EC" id="2.3.2.27" evidence="4 15"/>
<evidence type="ECO:0000256" key="16">
    <source>
        <dbReference type="SAM" id="MobiDB-lite"/>
    </source>
</evidence>
<evidence type="ECO:0000256" key="13">
    <source>
        <dbReference type="ARBA" id="ARBA00023204"/>
    </source>
</evidence>
<evidence type="ECO:0000256" key="1">
    <source>
        <dbReference type="ARBA" id="ARBA00000900"/>
    </source>
</evidence>
<dbReference type="CDD" id="cd16493">
    <property type="entry name" value="RING-CH-C4HC3_NSE1"/>
    <property type="match status" value="1"/>
</dbReference>
<keyword evidence="9 15" id="KW-0863">Zinc-finger</keyword>
<keyword evidence="7 15" id="KW-0479">Metal-binding</keyword>
<comment type="function">
    <text evidence="15">Acts in a DNA repair pathway for removal of UV-induced DNA damage that is distinct from classical nucleotide excision repair and in repair of ionizing radiation damage. Functions in homologous recombination repair of DNA double strand breaks and in recovery of stalled replication forks.</text>
</comment>
<evidence type="ECO:0000256" key="14">
    <source>
        <dbReference type="ARBA" id="ARBA00023242"/>
    </source>
</evidence>
<comment type="catalytic activity">
    <reaction evidence="1 15">
        <text>S-ubiquitinyl-[E2 ubiquitin-conjugating enzyme]-L-cysteine + [acceptor protein]-L-lysine = [E2 ubiquitin-conjugating enzyme]-L-cysteine + N(6)-ubiquitinyl-[acceptor protein]-L-lysine.</text>
        <dbReference type="EC" id="2.3.2.27"/>
    </reaction>
</comment>
<evidence type="ECO:0000256" key="8">
    <source>
        <dbReference type="ARBA" id="ARBA00022763"/>
    </source>
</evidence>
<evidence type="ECO:0000256" key="2">
    <source>
        <dbReference type="ARBA" id="ARBA00004123"/>
    </source>
</evidence>
<dbReference type="AlphaFoldDB" id="A0AAF0DJP8"/>
<evidence type="ECO:0000256" key="10">
    <source>
        <dbReference type="ARBA" id="ARBA00022786"/>
    </source>
</evidence>
<feature type="region of interest" description="Disordered" evidence="16">
    <location>
        <begin position="287"/>
        <end position="324"/>
    </location>
</feature>
<dbReference type="Pfam" id="PF08746">
    <property type="entry name" value="zf-RING-like"/>
    <property type="match status" value="1"/>
</dbReference>
<evidence type="ECO:0000256" key="9">
    <source>
        <dbReference type="ARBA" id="ARBA00022771"/>
    </source>
</evidence>
<protein>
    <recommendedName>
        <fullName evidence="5 15">Non-structural maintenance of chromosomes element 1 homolog</fullName>
        <ecNumber evidence="4 15">2.3.2.27</ecNumber>
    </recommendedName>
</protein>
<comment type="similarity">
    <text evidence="3 15">Belongs to the NSE1 family.</text>
</comment>
<evidence type="ECO:0000259" key="17">
    <source>
        <dbReference type="Pfam" id="PF08746"/>
    </source>
</evidence>
<sequence>MPLTGDENYDDSHRAFLQAFMARSTMTLEEAKPILAAIFSVKEDREILPEDITQADLTNYISSINTAISPFDFEIRSSVHQMNQSRVHALVNAASDPLMQLATTYTADEIAYVKRLLDAMFETNNTLREEAMVVPAIKAVQLAKIPNSASRRESQNATQGGVAQPLSMKEAEEMLKRLVDEGWFEKSRKGNYSLTPRALMELRTWLVESYNDNEDEDEQDSRRHDKIKTCFACKDLITVGQRCSKRQCPARLHDMCTGNFFRLQKAKTCPICKTNWTGNDFVGERALGNRASRNGPSGASMRRASQPTSTPLNVDGTTDEPESS</sequence>
<dbReference type="GO" id="GO:0005634">
    <property type="term" value="C:nucleus"/>
    <property type="evidence" value="ECO:0007669"/>
    <property type="project" value="UniProtKB-SubCell"/>
</dbReference>
<accession>A0AAF0DJP8</accession>
<keyword evidence="11 15" id="KW-0862">Zinc</keyword>
<keyword evidence="13 15" id="KW-0234">DNA repair</keyword>
<evidence type="ECO:0000256" key="6">
    <source>
        <dbReference type="ARBA" id="ARBA00022679"/>
    </source>
</evidence>
<keyword evidence="12 15" id="KW-0233">DNA recombination</keyword>
<keyword evidence="8 15" id="KW-0227">DNA damage</keyword>
<dbReference type="GO" id="GO:0000724">
    <property type="term" value="P:double-strand break repair via homologous recombination"/>
    <property type="evidence" value="ECO:0007669"/>
    <property type="project" value="TreeGrafter"/>
</dbReference>
<dbReference type="EMBL" id="CP120629">
    <property type="protein sequence ID" value="WEW59468.1"/>
    <property type="molecule type" value="Genomic_DNA"/>
</dbReference>
<keyword evidence="6 15" id="KW-0808">Transferase</keyword>
<dbReference type="GO" id="GO:0061630">
    <property type="term" value="F:ubiquitin protein ligase activity"/>
    <property type="evidence" value="ECO:0007669"/>
    <property type="project" value="UniProtKB-EC"/>
</dbReference>
<dbReference type="Gene3D" id="1.10.10.10">
    <property type="entry name" value="Winged helix-like DNA-binding domain superfamily/Winged helix DNA-binding domain"/>
    <property type="match status" value="1"/>
</dbReference>
<evidence type="ECO:0000256" key="7">
    <source>
        <dbReference type="ARBA" id="ARBA00022723"/>
    </source>
</evidence>
<evidence type="ECO:0000256" key="12">
    <source>
        <dbReference type="ARBA" id="ARBA00023172"/>
    </source>
</evidence>
<dbReference type="InterPro" id="IPR011513">
    <property type="entry name" value="Nse1"/>
</dbReference>
<comment type="subunit">
    <text evidence="15">Component of the Smc5-Smc6 complex.</text>
</comment>
<dbReference type="Gene3D" id="3.90.1150.220">
    <property type="match status" value="1"/>
</dbReference>
<proteinExistence type="inferred from homology"/>
<organism evidence="18 19">
    <name type="scientific">Emydomyces testavorans</name>
    <dbReference type="NCBI Taxonomy" id="2070801"/>
    <lineage>
        <taxon>Eukaryota</taxon>
        <taxon>Fungi</taxon>
        <taxon>Dikarya</taxon>
        <taxon>Ascomycota</taxon>
        <taxon>Pezizomycotina</taxon>
        <taxon>Eurotiomycetes</taxon>
        <taxon>Eurotiomycetidae</taxon>
        <taxon>Onygenales</taxon>
        <taxon>Nannizziopsiaceae</taxon>
        <taxon>Emydomyces</taxon>
    </lineage>
</organism>
<dbReference type="GO" id="GO:0008270">
    <property type="term" value="F:zinc ion binding"/>
    <property type="evidence" value="ECO:0007669"/>
    <property type="project" value="UniProtKB-KW"/>
</dbReference>